<dbReference type="SMART" id="SM00539">
    <property type="entry name" value="NIDO"/>
    <property type="match status" value="1"/>
</dbReference>
<organism evidence="2 3">
    <name type="scientific">Sinocyclocheilus grahami</name>
    <name type="common">Dianchi golden-line fish</name>
    <name type="synonym">Barbus grahami</name>
    <dbReference type="NCBI Taxonomy" id="75366"/>
    <lineage>
        <taxon>Eukaryota</taxon>
        <taxon>Metazoa</taxon>
        <taxon>Chordata</taxon>
        <taxon>Craniata</taxon>
        <taxon>Vertebrata</taxon>
        <taxon>Euteleostomi</taxon>
        <taxon>Actinopterygii</taxon>
        <taxon>Neopterygii</taxon>
        <taxon>Teleostei</taxon>
        <taxon>Ostariophysi</taxon>
        <taxon>Cypriniformes</taxon>
        <taxon>Cyprinidae</taxon>
        <taxon>Cyprininae</taxon>
        <taxon>Sinocyclocheilus</taxon>
    </lineage>
</organism>
<dbReference type="PROSITE" id="PS51220">
    <property type="entry name" value="NIDO"/>
    <property type="match status" value="1"/>
</dbReference>
<accession>A0A672LGL3</accession>
<dbReference type="PANTHER" id="PTHR46160">
    <property type="entry name" value="ALPHA-TECTORIN-RELATED"/>
    <property type="match status" value="1"/>
</dbReference>
<name>A0A672LGL3_SINGR</name>
<dbReference type="Pfam" id="PF06119">
    <property type="entry name" value="NIDO"/>
    <property type="match status" value="1"/>
</dbReference>
<evidence type="ECO:0000313" key="3">
    <source>
        <dbReference type="Proteomes" id="UP000472262"/>
    </source>
</evidence>
<dbReference type="InParanoid" id="A0A672LGL3"/>
<keyword evidence="3" id="KW-1185">Reference proteome</keyword>
<dbReference type="InterPro" id="IPR003886">
    <property type="entry name" value="NIDO_dom"/>
</dbReference>
<dbReference type="Ensembl" id="ENSSGRT00000024758.1">
    <property type="protein sequence ID" value="ENSSGRP00000022959.1"/>
    <property type="gene ID" value="ENSSGRG00000013622.1"/>
</dbReference>
<proteinExistence type="predicted"/>
<protein>
    <recommendedName>
        <fullName evidence="1">NIDO domain-containing protein</fullName>
    </recommendedName>
</protein>
<dbReference type="OMA" id="NISPNRW"/>
<feature type="domain" description="NIDO" evidence="1">
    <location>
        <begin position="104"/>
        <end position="238"/>
    </location>
</feature>
<dbReference type="GO" id="GO:0007160">
    <property type="term" value="P:cell-matrix adhesion"/>
    <property type="evidence" value="ECO:0007669"/>
    <property type="project" value="InterPro"/>
</dbReference>
<reference evidence="2" key="2">
    <citation type="submission" date="2025-09" db="UniProtKB">
        <authorList>
            <consortium name="Ensembl"/>
        </authorList>
    </citation>
    <scope>IDENTIFICATION</scope>
</reference>
<evidence type="ECO:0000313" key="2">
    <source>
        <dbReference type="Ensembl" id="ENSSGRP00000022959.1"/>
    </source>
</evidence>
<reference evidence="2" key="1">
    <citation type="submission" date="2025-08" db="UniProtKB">
        <authorList>
            <consortium name="Ensembl"/>
        </authorList>
    </citation>
    <scope>IDENTIFICATION</scope>
</reference>
<evidence type="ECO:0000259" key="1">
    <source>
        <dbReference type="PROSITE" id="PS51220"/>
    </source>
</evidence>
<dbReference type="PANTHER" id="PTHR46160:SF9">
    <property type="entry name" value="PROTEIN PRY2-RELATED"/>
    <property type="match status" value="1"/>
</dbReference>
<dbReference type="Proteomes" id="UP000472262">
    <property type="component" value="Unassembled WGS sequence"/>
</dbReference>
<dbReference type="InterPro" id="IPR052749">
    <property type="entry name" value="Alpha-tectorin"/>
</dbReference>
<dbReference type="AlphaFoldDB" id="A0A672LGL3"/>
<sequence>CFTLHVMNLEYKKVSLFEISYKKLTFSTSPDIFYPFSSAVGDRNPAVEDGSSPVIQLSSPFLYFGRTYRQIYVNNNGHLTFNQPSSVYTPYSFPINGSQDIIAGLWTDLDNRVKGVVSYQQYTSGNVLTNATLDINTYFPNLKFNASWVFVAMWNKVAYFSETSFQVVLISGSNYSFILMNYGDIAVTEHPVQAGYDTVNSTHYFVIPGSNHGSSISNLKISSNVDVPGRWAFRVDSEPSNSILKCKSLIYR</sequence>